<evidence type="ECO:0000313" key="4">
    <source>
        <dbReference type="RefSeq" id="XP_004698669.2"/>
    </source>
</evidence>
<evidence type="ECO:0000313" key="3">
    <source>
        <dbReference type="Proteomes" id="UP000694863"/>
    </source>
</evidence>
<feature type="compositionally biased region" description="Polar residues" evidence="1">
    <location>
        <begin position="97"/>
        <end position="111"/>
    </location>
</feature>
<proteinExistence type="predicted"/>
<dbReference type="RefSeq" id="XP_004698669.2">
    <property type="nucleotide sequence ID" value="XM_004698612.4"/>
</dbReference>
<feature type="region of interest" description="Disordered" evidence="1">
    <location>
        <begin position="253"/>
        <end position="276"/>
    </location>
</feature>
<keyword evidence="2" id="KW-0472">Membrane</keyword>
<reference evidence="4" key="1">
    <citation type="submission" date="2025-08" db="UniProtKB">
        <authorList>
            <consortium name="RefSeq"/>
        </authorList>
    </citation>
    <scope>IDENTIFICATION</scope>
</reference>
<sequence length="783" mass="84641">MTGIVKLANICSHFSSAMSRPIVLHICLAFWSLLILNFSTQCLAFPKTEREIAHIQVEKRQSERTEIEDLESKFRGSKQTAQPVLSEDPMVGPERPSATSLSLVSPANEGTQPVGAELMQPNDPGDYTPTKSGIPTEEKELLGSSQPERTSPESRLPKPMLAVAVSAPTALNINEKREPVGGTHILPMVHVTTEATQGWLKSLEGPVFPSESQEEVNLGPSPSSYVNSNAILTTSLRTESFEAATEHWVASLRGTEPPSLAPDREWPSQTRPADDTQATATKHLLATSQDAQSIEPETDSLPGAPEVTASVRAAVSAASDLGDEWDDTKLERVSHLRAPHLGDDTEAQVRMETPQTAQVTRDSMAGTEPLTGAADRALGLPKGETSTGSDLLIARGAERSAGVTDQSSFTPTSPMEDVDVSVVSLVQKAEGFTGTTAAKDAAFSLETTVPVSGYESEAHHPQGNTFKDIITQEMAPAGQEAEATLPLVTQEQVSALEVARENGEPEEEESPSSVSGGPGVTQLSRRSEPLDAVVSTTAFTLSFQVTPTGQELMDAVTGPSEELFTSVSDSPGTLPGEMEEMVSISPAFPASEVSSERRTILPSIRRVNTDATYGLDQLESEEGEEDEEEEEEDEEDEEEEEEDGEDKDADSLDESFDSDTELPGFTPPGVTSQERGLELGNMGPLEGATYQVPDAIKWEQQNQGLVRNWMEKLKDKASYMSGMLVPVGVGIAGALFILGALYSIKVMNRRRRNGFKRHKRKQREFNSMQDRVMLLADSSEDEF</sequence>
<feature type="transmembrane region" description="Helical" evidence="2">
    <location>
        <begin position="719"/>
        <end position="742"/>
    </location>
</feature>
<feature type="compositionally biased region" description="Basic and acidic residues" evidence="1">
    <location>
        <begin position="60"/>
        <end position="74"/>
    </location>
</feature>
<feature type="region of interest" description="Disordered" evidence="1">
    <location>
        <begin position="497"/>
        <end position="529"/>
    </location>
</feature>
<dbReference type="Pfam" id="PF15767">
    <property type="entry name" value="ARMH4"/>
    <property type="match status" value="1"/>
</dbReference>
<dbReference type="InterPro" id="IPR031524">
    <property type="entry name" value="ARMH4"/>
</dbReference>
<keyword evidence="2" id="KW-0812">Transmembrane</keyword>
<feature type="compositionally biased region" description="Polar residues" evidence="1">
    <location>
        <begin position="267"/>
        <end position="276"/>
    </location>
</feature>
<dbReference type="GeneID" id="101659167"/>
<organism evidence="3 4">
    <name type="scientific">Echinops telfairi</name>
    <name type="common">Lesser hedgehog tenrec</name>
    <dbReference type="NCBI Taxonomy" id="9371"/>
    <lineage>
        <taxon>Eukaryota</taxon>
        <taxon>Metazoa</taxon>
        <taxon>Chordata</taxon>
        <taxon>Craniata</taxon>
        <taxon>Vertebrata</taxon>
        <taxon>Euteleostomi</taxon>
        <taxon>Mammalia</taxon>
        <taxon>Eutheria</taxon>
        <taxon>Afrotheria</taxon>
        <taxon>Tenrecidae</taxon>
        <taxon>Tenrecinae</taxon>
        <taxon>Echinops</taxon>
    </lineage>
</organism>
<evidence type="ECO:0000256" key="2">
    <source>
        <dbReference type="SAM" id="Phobius"/>
    </source>
</evidence>
<dbReference type="Proteomes" id="UP000694863">
    <property type="component" value="Unplaced"/>
</dbReference>
<keyword evidence="2" id="KW-1133">Transmembrane helix</keyword>
<feature type="compositionally biased region" description="Acidic residues" evidence="1">
    <location>
        <begin position="618"/>
        <end position="660"/>
    </location>
</feature>
<accession>A0ABM0IF56</accession>
<evidence type="ECO:0000256" key="1">
    <source>
        <dbReference type="SAM" id="MobiDB-lite"/>
    </source>
</evidence>
<name>A0ABM0IF56_ECHTE</name>
<protein>
    <submittedName>
        <fullName evidence="4">Armadillo-like helical domain-containing protein 4 isoform X2</fullName>
    </submittedName>
</protein>
<dbReference type="PANTHER" id="PTHR21585">
    <property type="entry name" value="FULL-LENGTH CDNA CLONE CS0DC025YL05 OF NEUROBLASTOMA"/>
    <property type="match status" value="1"/>
</dbReference>
<feature type="region of interest" description="Disordered" evidence="1">
    <location>
        <begin position="604"/>
        <end position="686"/>
    </location>
</feature>
<gene>
    <name evidence="4" type="primary">ARMH4</name>
</gene>
<dbReference type="PANTHER" id="PTHR21585:SF0">
    <property type="entry name" value="ARMADILLO-LIKE HELICAL DOMAIN-CONTAINING PROTEIN 4"/>
    <property type="match status" value="1"/>
</dbReference>
<feature type="region of interest" description="Disordered" evidence="1">
    <location>
        <begin position="60"/>
        <end position="157"/>
    </location>
</feature>
<keyword evidence="3" id="KW-1185">Reference proteome</keyword>